<dbReference type="PANTHER" id="PTHR23271:SF1">
    <property type="entry name" value="U3 SMALL NUCLEOLAR RNA-ASSOCIATED PROTEIN 6 HOMOLOG"/>
    <property type="match status" value="1"/>
</dbReference>
<protein>
    <submittedName>
        <fullName evidence="2">Uncharacterized protein</fullName>
    </submittedName>
</protein>
<evidence type="ECO:0000256" key="1">
    <source>
        <dbReference type="SAM" id="MobiDB-lite"/>
    </source>
</evidence>
<sequence>MRGRTLDNIHKYAEHVEKVRKSIVNAFKKAHLSTVDISKRFSLNIHRLYRLGIDRYSDDPASYVKYIEYCITTNSSSKLKSVINDFIGRHPSMESTWILAATCQIEIFGGDVSAACLLLVKGMARCPKSIHIPYEIIKLFLDFFYVFDKEEEKEKEEKEDKDKHKEDQDISHNMSDVIDRAIVNTNNDPQLYELMLSLIPERKKGFNTYVDELQSILLERIEREFSMDGFTMLNLYKQADLGSFQCISKLCSALSAAADIGSISIATPDLIRGYFTRIMAAIYELSQISQTSMNEKEKGEEAKKESEEEEREKKEREAFKESFKGACNEVRMSISHNIPIGIHQDCLIIHFINTISSQQQHGFRCHSSVHHDHKTCCSSSLSFFEEQLDGIITDIFPHIPPETFSSNDLILEYIKTQTYFQEKKYYLPLSLIVIFTLKSAYYSGHICSCDKLCEILDTIFRYCEVSQSIPTISFISGSIALLCVRLAMRGMLVFGKTNKKKKHSKLTTKTSIDSSCFDTEISDCFSKYINRFESCLGSVSSGTPSGDFIGLSEICFILGSFGRLLPKDIPLVLCSNPIPYFSTKLDDKLEIECIKLFRTGYYAPALRKYLSIVRKELEILGIRVSK</sequence>
<dbReference type="EMBL" id="BQXS01012734">
    <property type="protein sequence ID" value="GKT27326.1"/>
    <property type="molecule type" value="Genomic_DNA"/>
</dbReference>
<organism evidence="2 3">
    <name type="scientific">Aduncisulcus paluster</name>
    <dbReference type="NCBI Taxonomy" id="2918883"/>
    <lineage>
        <taxon>Eukaryota</taxon>
        <taxon>Metamonada</taxon>
        <taxon>Carpediemonas-like organisms</taxon>
        <taxon>Aduncisulcus</taxon>
    </lineage>
</organism>
<feature type="region of interest" description="Disordered" evidence="1">
    <location>
        <begin position="293"/>
        <end position="317"/>
    </location>
</feature>
<dbReference type="PANTHER" id="PTHR23271">
    <property type="entry name" value="HEPATOCELLULAR CARCINOMA-ASSOCIATED ANTIGEN 66"/>
    <property type="match status" value="1"/>
</dbReference>
<evidence type="ECO:0000313" key="2">
    <source>
        <dbReference type="EMBL" id="GKT27326.1"/>
    </source>
</evidence>
<evidence type="ECO:0000313" key="3">
    <source>
        <dbReference type="Proteomes" id="UP001057375"/>
    </source>
</evidence>
<gene>
    <name evidence="2" type="ORF">ADUPG1_013770</name>
</gene>
<dbReference type="Proteomes" id="UP001057375">
    <property type="component" value="Unassembled WGS sequence"/>
</dbReference>
<keyword evidence="3" id="KW-1185">Reference proteome</keyword>
<name>A0ABQ5K431_9EUKA</name>
<reference evidence="2" key="1">
    <citation type="submission" date="2022-03" db="EMBL/GenBank/DDBJ databases">
        <title>Draft genome sequence of Aduncisulcus paluster, a free-living microaerophilic Fornicata.</title>
        <authorList>
            <person name="Yuyama I."/>
            <person name="Kume K."/>
            <person name="Tamura T."/>
            <person name="Inagaki Y."/>
            <person name="Hashimoto T."/>
        </authorList>
    </citation>
    <scope>NUCLEOTIDE SEQUENCE</scope>
    <source>
        <strain evidence="2">NY0171</strain>
    </source>
</reference>
<dbReference type="InterPro" id="IPR013949">
    <property type="entry name" value="Utp6"/>
</dbReference>
<proteinExistence type="predicted"/>
<feature type="compositionally biased region" description="Basic and acidic residues" evidence="1">
    <location>
        <begin position="294"/>
        <end position="317"/>
    </location>
</feature>
<accession>A0ABQ5K431</accession>
<comment type="caution">
    <text evidence="2">The sequence shown here is derived from an EMBL/GenBank/DDBJ whole genome shotgun (WGS) entry which is preliminary data.</text>
</comment>